<dbReference type="AlphaFoldDB" id="A0A1V8RWT0"/>
<proteinExistence type="predicted"/>
<dbReference type="RefSeq" id="WP_080917897.1">
    <property type="nucleotide sequence ID" value="NZ_MDET01000001.1"/>
</dbReference>
<name>A0A1V8RWT0_9HYPH</name>
<evidence type="ECO:0000313" key="2">
    <source>
        <dbReference type="Proteomes" id="UP000191905"/>
    </source>
</evidence>
<organism evidence="1 2">
    <name type="scientific">Manganibacter manganicus</name>
    <dbReference type="NCBI Taxonomy" id="1873176"/>
    <lineage>
        <taxon>Bacteria</taxon>
        <taxon>Pseudomonadati</taxon>
        <taxon>Pseudomonadota</taxon>
        <taxon>Alphaproteobacteria</taxon>
        <taxon>Hyphomicrobiales</taxon>
        <taxon>Phyllobacteriaceae</taxon>
        <taxon>Manganibacter</taxon>
    </lineage>
</organism>
<dbReference type="STRING" id="1873176.BFN67_02040"/>
<accession>A0A1V8RWT0</accession>
<keyword evidence="2" id="KW-1185">Reference proteome</keyword>
<gene>
    <name evidence="1" type="ORF">BFN67_02040</name>
</gene>
<comment type="caution">
    <text evidence="1">The sequence shown here is derived from an EMBL/GenBank/DDBJ whole genome shotgun (WGS) entry which is preliminary data.</text>
</comment>
<reference evidence="1 2" key="1">
    <citation type="journal article" date="2016" name="Int. J. Syst. Evol. Microbiol.">
        <title>Pseudaminobacter manganicus sp. nov., isolated from sludge of a manganese mine.</title>
        <authorList>
            <person name="Li J."/>
            <person name="Huang J."/>
            <person name="Liao S."/>
            <person name="Wang G."/>
        </authorList>
    </citation>
    <scope>NUCLEOTIDE SEQUENCE [LARGE SCALE GENOMIC DNA]</scope>
    <source>
        <strain evidence="1 2">JH-7</strain>
    </source>
</reference>
<evidence type="ECO:0000313" key="1">
    <source>
        <dbReference type="EMBL" id="OQM77636.1"/>
    </source>
</evidence>
<protein>
    <submittedName>
        <fullName evidence="1">Uncharacterized protein</fullName>
    </submittedName>
</protein>
<dbReference type="Proteomes" id="UP000191905">
    <property type="component" value="Unassembled WGS sequence"/>
</dbReference>
<dbReference type="EMBL" id="MDET01000001">
    <property type="protein sequence ID" value="OQM77636.1"/>
    <property type="molecule type" value="Genomic_DNA"/>
</dbReference>
<sequence length="108" mass="12316">MTGKNNEEDAALAHLRKGLEDQRSYLFGYEQPSEVLAFETLRALDDLFFRDLMEPRCAFRRSRPVIPINYRPPIPISFRPGFRFEAGHFFGSPGSLLRFGSSFVSGQA</sequence>